<dbReference type="OrthoDB" id="7877008at2"/>
<keyword evidence="2" id="KW-1185">Reference proteome</keyword>
<proteinExistence type="predicted"/>
<dbReference type="Proteomes" id="UP000027471">
    <property type="component" value="Unassembled WGS sequence"/>
</dbReference>
<dbReference type="EMBL" id="AUNB01000001">
    <property type="protein sequence ID" value="KEO61689.1"/>
    <property type="molecule type" value="Genomic_DNA"/>
</dbReference>
<protein>
    <submittedName>
        <fullName evidence="1">Uncharacterized protein</fullName>
    </submittedName>
</protein>
<gene>
    <name evidence="1" type="ORF">DT23_01585</name>
</gene>
<evidence type="ECO:0000313" key="2">
    <source>
        <dbReference type="Proteomes" id="UP000027471"/>
    </source>
</evidence>
<accession>A0A074JYZ0</accession>
<organism evidence="1 2">
    <name type="scientific">Thioclava indica</name>
    <dbReference type="NCBI Taxonomy" id="1353528"/>
    <lineage>
        <taxon>Bacteria</taxon>
        <taxon>Pseudomonadati</taxon>
        <taxon>Pseudomonadota</taxon>
        <taxon>Alphaproteobacteria</taxon>
        <taxon>Rhodobacterales</taxon>
        <taxon>Paracoccaceae</taxon>
        <taxon>Thioclava</taxon>
    </lineage>
</organism>
<sequence length="505" mass="54791">MDKITDEESLEKWLETRPEETRRRDAVTIAYRAAARVMPMWVSALNDVFARESNLTGSPIFWSVLTSGVYIIHPTPEVRHSAARSARSTFSTLSEGKSAALSAAVSAAVSAALSAGNYDSAALSPNSAAALSANSAAALSANSAARSANFAARSGSTAVWQQIEQDCSALLAGQEMAQAPLWSNGTPEWIAGLLSETRAWMARTPGHDFWLRWYEAALAGQPLTGDWQSHWALLRDIALIPDADWERGAEHVAGLIAVKELAILGNRPLGEDNIEEGDDGVWHKVAAPSVDADILRDSTERVLDVIAEIEAQIASGRGNLFSALETDLSRLKDRIARYPDRALRLHDTFLIVQSHIARDLQSGELPEDALVHDLSTELGIAALDLRNADPKAREVIKARMVHRVQELDDEQKHAFKVISEEGAKRADAELGAELIEDAEVITEGTASADELRAAAWRQTGRLARIFSSSKQMAKDVGEALDWLGSKTGGVGAAYFIVKLFLWILT</sequence>
<name>A0A074JYZ0_9RHOB</name>
<dbReference type="RefSeq" id="WP_156023814.1">
    <property type="nucleotide sequence ID" value="NZ_AUNB01000001.1"/>
</dbReference>
<reference evidence="1 2" key="1">
    <citation type="journal article" date="2015" name="Antonie Van Leeuwenhoek">
        <title>Thioclava indica sp. nov., isolated from surface seawater of the Indian Ocean.</title>
        <authorList>
            <person name="Liu Y."/>
            <person name="Lai Q."/>
            <person name="Du J."/>
            <person name="Xu H."/>
            <person name="Jiang L."/>
            <person name="Shao Z."/>
        </authorList>
    </citation>
    <scope>NUCLEOTIDE SEQUENCE [LARGE SCALE GENOMIC DNA]</scope>
    <source>
        <strain evidence="1 2">DT23-4</strain>
    </source>
</reference>
<dbReference type="AlphaFoldDB" id="A0A074JYZ0"/>
<dbReference type="STRING" id="1353528.DT23_01585"/>
<comment type="caution">
    <text evidence="1">The sequence shown here is derived from an EMBL/GenBank/DDBJ whole genome shotgun (WGS) entry which is preliminary data.</text>
</comment>
<evidence type="ECO:0000313" key="1">
    <source>
        <dbReference type="EMBL" id="KEO61689.1"/>
    </source>
</evidence>